<reference evidence="3" key="1">
    <citation type="submission" date="2013-08" db="EMBL/GenBank/DDBJ databases">
        <authorList>
            <person name="Mendez C."/>
            <person name="Richter M."/>
            <person name="Ferrer M."/>
            <person name="Sanchez J."/>
        </authorList>
    </citation>
    <scope>NUCLEOTIDE SEQUENCE</scope>
</reference>
<reference evidence="3" key="2">
    <citation type="journal article" date="2014" name="ISME J.">
        <title>Microbial stratification in low pH oxic and suboxic macroscopic growths along an acid mine drainage.</title>
        <authorList>
            <person name="Mendez-Garcia C."/>
            <person name="Mesa V."/>
            <person name="Sprenger R.R."/>
            <person name="Richter M."/>
            <person name="Diez M.S."/>
            <person name="Solano J."/>
            <person name="Bargiela R."/>
            <person name="Golyshina O.V."/>
            <person name="Manteca A."/>
            <person name="Ramos J.L."/>
            <person name="Gallego J.R."/>
            <person name="Llorente I."/>
            <person name="Martins Dos Santos V.A."/>
            <person name="Jensen O.N."/>
            <person name="Pelaez A.I."/>
            <person name="Sanchez J."/>
            <person name="Ferrer M."/>
        </authorList>
    </citation>
    <scope>NUCLEOTIDE SEQUENCE</scope>
</reference>
<feature type="non-terminal residue" evidence="3">
    <location>
        <position position="280"/>
    </location>
</feature>
<feature type="non-terminal residue" evidence="3">
    <location>
        <position position="1"/>
    </location>
</feature>
<dbReference type="Pfam" id="PF02463">
    <property type="entry name" value="SMC_N"/>
    <property type="match status" value="1"/>
</dbReference>
<gene>
    <name evidence="3" type="ORF">B1B_08496</name>
</gene>
<evidence type="ECO:0000256" key="1">
    <source>
        <dbReference type="SAM" id="Coils"/>
    </source>
</evidence>
<dbReference type="PANTHER" id="PTHR43977">
    <property type="entry name" value="STRUCTURAL MAINTENANCE OF CHROMOSOMES PROTEIN 3"/>
    <property type="match status" value="1"/>
</dbReference>
<dbReference type="InterPro" id="IPR003395">
    <property type="entry name" value="RecF/RecN/SMC_N"/>
</dbReference>
<name>T1ADD6_9ZZZZ</name>
<dbReference type="SUPFAM" id="SSF52540">
    <property type="entry name" value="P-loop containing nucleoside triphosphate hydrolases"/>
    <property type="match status" value="1"/>
</dbReference>
<feature type="coiled-coil region" evidence="1">
    <location>
        <begin position="89"/>
        <end position="133"/>
    </location>
</feature>
<evidence type="ECO:0000313" key="3">
    <source>
        <dbReference type="EMBL" id="EQD58616.1"/>
    </source>
</evidence>
<evidence type="ECO:0000259" key="2">
    <source>
        <dbReference type="Pfam" id="PF02463"/>
    </source>
</evidence>
<sequence>AEKKKKLADARLTVTESLAKAEVTVTNRQTMLQQEEVRLAQAESKLREVQEALKQFPEPEANERPIPVEELKRTLSATIVQLEGMGSVNLRALEEYDQEKARMDEFDSEAQRLSSEKGELLSLVQQIEEKKREKINEVVVRVNTAYVDIYRELTRGGEGEIVLENPKDPLAGGLLIKARPIGKNVQRLEQLSGGEKSIASLAFIFALQRYDPSPLYVFDEVDMSLDGINAEHVGRMLQRDSQRAQFIVISLRKVTLKFAHRLYGVTMRGDGCSRVYGITL</sequence>
<dbReference type="AlphaFoldDB" id="T1ADD6"/>
<organism evidence="3">
    <name type="scientific">mine drainage metagenome</name>
    <dbReference type="NCBI Taxonomy" id="410659"/>
    <lineage>
        <taxon>unclassified sequences</taxon>
        <taxon>metagenomes</taxon>
        <taxon>ecological metagenomes</taxon>
    </lineage>
</organism>
<dbReference type="InterPro" id="IPR027417">
    <property type="entry name" value="P-loop_NTPase"/>
</dbReference>
<dbReference type="EMBL" id="AUZY01005548">
    <property type="protein sequence ID" value="EQD58616.1"/>
    <property type="molecule type" value="Genomic_DNA"/>
</dbReference>
<accession>T1ADD6</accession>
<feature type="domain" description="RecF/RecN/SMC N-terminal" evidence="2">
    <location>
        <begin position="18"/>
        <end position="273"/>
    </location>
</feature>
<dbReference type="Gene3D" id="3.40.50.300">
    <property type="entry name" value="P-loop containing nucleotide triphosphate hydrolases"/>
    <property type="match status" value="1"/>
</dbReference>
<proteinExistence type="predicted"/>
<comment type="caution">
    <text evidence="3">The sequence shown here is derived from an EMBL/GenBank/DDBJ whole genome shotgun (WGS) entry which is preliminary data.</text>
</comment>
<keyword evidence="1" id="KW-0175">Coiled coil</keyword>
<protein>
    <submittedName>
        <fullName evidence="3">Chromosome segregation protein</fullName>
    </submittedName>
</protein>